<feature type="region of interest" description="Disordered" evidence="1">
    <location>
        <begin position="204"/>
        <end position="242"/>
    </location>
</feature>
<feature type="compositionally biased region" description="Polar residues" evidence="1">
    <location>
        <begin position="226"/>
        <end position="242"/>
    </location>
</feature>
<dbReference type="EMBL" id="JAVRQU010000009">
    <property type="protein sequence ID" value="KAK5698761.1"/>
    <property type="molecule type" value="Genomic_DNA"/>
</dbReference>
<proteinExistence type="predicted"/>
<sequence>MAPRNQRKEIAQQLECDSRKIVAAFTEHKLLNDEITAIMHPGLVTWFDGLPNATSAAEHVHNLDTLSMGHPNWEVHVVNGCASARNGYGTVWLTINITGIPDKGFENMQREAADMTACARLYWKLPIGAVNSGLAVNRHFERDDESSAKTRGTPQVALPRAQQNDCPTRAISSLKVFILVPGQSHAKLELGCLGRDGSKDDIAALGHTMREENDNDFDSSRVCKPTSPSMALSRSHGDASSA</sequence>
<evidence type="ECO:0000313" key="2">
    <source>
        <dbReference type="EMBL" id="KAK5698761.1"/>
    </source>
</evidence>
<organism evidence="2 3">
    <name type="scientific">Elasticomyces elasticus</name>
    <dbReference type="NCBI Taxonomy" id="574655"/>
    <lineage>
        <taxon>Eukaryota</taxon>
        <taxon>Fungi</taxon>
        <taxon>Dikarya</taxon>
        <taxon>Ascomycota</taxon>
        <taxon>Pezizomycotina</taxon>
        <taxon>Dothideomycetes</taxon>
        <taxon>Dothideomycetidae</taxon>
        <taxon>Mycosphaerellales</taxon>
        <taxon>Teratosphaeriaceae</taxon>
        <taxon>Elasticomyces</taxon>
    </lineage>
</organism>
<reference evidence="2" key="1">
    <citation type="submission" date="2023-08" db="EMBL/GenBank/DDBJ databases">
        <title>Black Yeasts Isolated from many extreme environments.</title>
        <authorList>
            <person name="Coleine C."/>
            <person name="Stajich J.E."/>
            <person name="Selbmann L."/>
        </authorList>
    </citation>
    <scope>NUCLEOTIDE SEQUENCE</scope>
    <source>
        <strain evidence="2">CCFEE 5810</strain>
    </source>
</reference>
<name>A0AAN7VRV0_9PEZI</name>
<comment type="caution">
    <text evidence="2">The sequence shown here is derived from an EMBL/GenBank/DDBJ whole genome shotgun (WGS) entry which is preliminary data.</text>
</comment>
<evidence type="ECO:0000256" key="1">
    <source>
        <dbReference type="SAM" id="MobiDB-lite"/>
    </source>
</evidence>
<accession>A0AAN7VRV0</accession>
<evidence type="ECO:0000313" key="3">
    <source>
        <dbReference type="Proteomes" id="UP001310594"/>
    </source>
</evidence>
<feature type="region of interest" description="Disordered" evidence="1">
    <location>
        <begin position="141"/>
        <end position="163"/>
    </location>
</feature>
<gene>
    <name evidence="2" type="ORF">LTR97_006409</name>
</gene>
<dbReference type="AlphaFoldDB" id="A0AAN7VRV0"/>
<protein>
    <submittedName>
        <fullName evidence="2">Uncharacterized protein</fullName>
    </submittedName>
</protein>
<dbReference type="Proteomes" id="UP001310594">
    <property type="component" value="Unassembled WGS sequence"/>
</dbReference>